<dbReference type="STRING" id="418702.BJN45_00755"/>
<dbReference type="RefSeq" id="WP_076091114.1">
    <property type="nucleotide sequence ID" value="NZ_MTHD01000001.1"/>
</dbReference>
<dbReference type="NCBIfam" id="TIGR02001">
    <property type="entry name" value="gcw_chp"/>
    <property type="match status" value="1"/>
</dbReference>
<reference evidence="2 3" key="1">
    <citation type="submission" date="2016-10" db="EMBL/GenBank/DDBJ databases">
        <title>Alkaliphiles isolated from bioreactors.</title>
        <authorList>
            <person name="Salah Z."/>
            <person name="Rout S.P."/>
            <person name="Humphreys P.N."/>
        </authorList>
    </citation>
    <scope>NUCLEOTIDE SEQUENCE [LARGE SCALE GENOMIC DNA]</scope>
    <source>
        <strain evidence="2 3">ZS02</strain>
    </source>
</reference>
<dbReference type="AlphaFoldDB" id="A0A1R1IBX2"/>
<dbReference type="Proteomes" id="UP000187526">
    <property type="component" value="Unassembled WGS sequence"/>
</dbReference>
<organism evidence="2 3">
    <name type="scientific">Azonexus hydrophilus</name>
    <dbReference type="NCBI Taxonomy" id="418702"/>
    <lineage>
        <taxon>Bacteria</taxon>
        <taxon>Pseudomonadati</taxon>
        <taxon>Pseudomonadota</taxon>
        <taxon>Betaproteobacteria</taxon>
        <taxon>Rhodocyclales</taxon>
        <taxon>Azonexaceae</taxon>
        <taxon>Azonexus</taxon>
    </lineage>
</organism>
<keyword evidence="3" id="KW-1185">Reference proteome</keyword>
<sequence>MKKSLIALALVGAFAAPGAVQVAAAADEASPHTITGNMTLATSYRFRGIDQTYGKPTLQGGIDYSHASGLYVGNWNSNVSSGAGFPDGNLEMDFYGGWRGAFGDFGVDVGAIYYYYPGSDGGVLDTRADDGPVTNKEIYLGASWKFVSVKYSYSIDDYFSLRGTSTNAGKSTSGTSYLETNLSYDLGNGWGVNGHVGRLYTKNIKNGDYTDWKVGVTKDVSGWIVGLSYVDTNADGNCKKAFQPYCFSSSNSDVSGALVTNTSKTKDAGRGIAILSVSKSF</sequence>
<evidence type="ECO:0008006" key="4">
    <source>
        <dbReference type="Google" id="ProtNLM"/>
    </source>
</evidence>
<dbReference type="EMBL" id="MTHD01000001">
    <property type="protein sequence ID" value="OMG56197.1"/>
    <property type="molecule type" value="Genomic_DNA"/>
</dbReference>
<keyword evidence="1" id="KW-0732">Signal</keyword>
<gene>
    <name evidence="2" type="ORF">BJN45_00755</name>
</gene>
<accession>A0A1R1IBX2</accession>
<proteinExistence type="predicted"/>
<evidence type="ECO:0000256" key="1">
    <source>
        <dbReference type="SAM" id="SignalP"/>
    </source>
</evidence>
<feature type="chain" id="PRO_5013340023" description="Porin domain-containing protein" evidence="1">
    <location>
        <begin position="26"/>
        <end position="281"/>
    </location>
</feature>
<name>A0A1R1IBX2_9RHOO</name>
<protein>
    <recommendedName>
        <fullName evidence="4">Porin domain-containing protein</fullName>
    </recommendedName>
</protein>
<feature type="signal peptide" evidence="1">
    <location>
        <begin position="1"/>
        <end position="25"/>
    </location>
</feature>
<dbReference type="OrthoDB" id="9793561at2"/>
<dbReference type="InterPro" id="IPR010239">
    <property type="entry name" value="CHP02001"/>
</dbReference>
<comment type="caution">
    <text evidence="2">The sequence shown here is derived from an EMBL/GenBank/DDBJ whole genome shotgun (WGS) entry which is preliminary data.</text>
</comment>
<evidence type="ECO:0000313" key="2">
    <source>
        <dbReference type="EMBL" id="OMG56197.1"/>
    </source>
</evidence>
<dbReference type="Pfam" id="PF09694">
    <property type="entry name" value="Gcw_chp"/>
    <property type="match status" value="1"/>
</dbReference>
<evidence type="ECO:0000313" key="3">
    <source>
        <dbReference type="Proteomes" id="UP000187526"/>
    </source>
</evidence>